<dbReference type="AlphaFoldDB" id="A0A8J3NWI4"/>
<dbReference type="InterPro" id="IPR029063">
    <property type="entry name" value="SAM-dependent_MTases_sf"/>
</dbReference>
<keyword evidence="3" id="KW-1185">Reference proteome</keyword>
<keyword evidence="2" id="KW-0489">Methyltransferase</keyword>
<name>A0A8J3NWI4_9ACTN</name>
<accession>A0A8J3NWI4</accession>
<dbReference type="PANTHER" id="PTHR43460">
    <property type="entry name" value="METHYLTRANSFERASE"/>
    <property type="match status" value="1"/>
</dbReference>
<evidence type="ECO:0000313" key="3">
    <source>
        <dbReference type="Proteomes" id="UP000659904"/>
    </source>
</evidence>
<dbReference type="SUPFAM" id="SSF53335">
    <property type="entry name" value="S-adenosyl-L-methionine-dependent methyltransferases"/>
    <property type="match status" value="1"/>
</dbReference>
<proteinExistence type="predicted"/>
<evidence type="ECO:0000259" key="1">
    <source>
        <dbReference type="Pfam" id="PF08241"/>
    </source>
</evidence>
<sequence length="253" mass="27173">MRSFEELLAEGASAPVDGWDFGWFAGRATEQRPSWGYARMLTERVGTATAVLDVQTGGGEVYAEVLHRAPRRPATAAATESWAPNLALARRNLAPLGVTVAEAADGAELPFPDASFDLVASRHPTVTNWTETARVLASGGVYLSQQIGAGSMRELSEFFLGPVDPGTGRLPETVAAGARAAGLTVTDLRPQALRTEFYDVAAVIVFLRKVIWTVPGFDVAKYHDRLVAMDAQIRADGPFVAHSQRVLLTARKP</sequence>
<dbReference type="InterPro" id="IPR052939">
    <property type="entry name" value="23S_rRNA_MeTrnsfrase_RlmA"/>
</dbReference>
<dbReference type="Gene3D" id="3.40.50.150">
    <property type="entry name" value="Vaccinia Virus protein VP39"/>
    <property type="match status" value="1"/>
</dbReference>
<dbReference type="EMBL" id="BONH01000001">
    <property type="protein sequence ID" value="GIF94931.1"/>
    <property type="molecule type" value="Genomic_DNA"/>
</dbReference>
<protein>
    <submittedName>
        <fullName evidence="2">Methyltransferase type 11</fullName>
    </submittedName>
</protein>
<keyword evidence="2" id="KW-0808">Transferase</keyword>
<dbReference type="PANTHER" id="PTHR43460:SF1">
    <property type="entry name" value="METHYLTRANSFERASE TYPE 11 DOMAIN-CONTAINING PROTEIN"/>
    <property type="match status" value="1"/>
</dbReference>
<dbReference type="Proteomes" id="UP000659904">
    <property type="component" value="Unassembled WGS sequence"/>
</dbReference>
<organism evidence="2 3">
    <name type="scientific">Catellatospora citrea</name>
    <dbReference type="NCBI Taxonomy" id="53366"/>
    <lineage>
        <taxon>Bacteria</taxon>
        <taxon>Bacillati</taxon>
        <taxon>Actinomycetota</taxon>
        <taxon>Actinomycetes</taxon>
        <taxon>Micromonosporales</taxon>
        <taxon>Micromonosporaceae</taxon>
        <taxon>Catellatospora</taxon>
    </lineage>
</organism>
<dbReference type="Pfam" id="PF08241">
    <property type="entry name" value="Methyltransf_11"/>
    <property type="match status" value="1"/>
</dbReference>
<evidence type="ECO:0000313" key="2">
    <source>
        <dbReference type="EMBL" id="GIF94931.1"/>
    </source>
</evidence>
<comment type="caution">
    <text evidence="2">The sequence shown here is derived from an EMBL/GenBank/DDBJ whole genome shotgun (WGS) entry which is preliminary data.</text>
</comment>
<gene>
    <name evidence="2" type="ORF">Cci01nite_00250</name>
</gene>
<feature type="domain" description="Methyltransferase type 11" evidence="1">
    <location>
        <begin position="52"/>
        <end position="141"/>
    </location>
</feature>
<dbReference type="GO" id="GO:0008757">
    <property type="term" value="F:S-adenosylmethionine-dependent methyltransferase activity"/>
    <property type="evidence" value="ECO:0007669"/>
    <property type="project" value="InterPro"/>
</dbReference>
<dbReference type="GO" id="GO:0032259">
    <property type="term" value="P:methylation"/>
    <property type="evidence" value="ECO:0007669"/>
    <property type="project" value="UniProtKB-KW"/>
</dbReference>
<dbReference type="RefSeq" id="WP_203831592.1">
    <property type="nucleotide sequence ID" value="NZ_BONH01000001.1"/>
</dbReference>
<dbReference type="InterPro" id="IPR013216">
    <property type="entry name" value="Methyltransf_11"/>
</dbReference>
<reference evidence="2 3" key="1">
    <citation type="submission" date="2021-01" db="EMBL/GenBank/DDBJ databases">
        <title>Whole genome shotgun sequence of Catellatospora citrea NBRC 14495.</title>
        <authorList>
            <person name="Komaki H."/>
            <person name="Tamura T."/>
        </authorList>
    </citation>
    <scope>NUCLEOTIDE SEQUENCE [LARGE SCALE GENOMIC DNA]</scope>
    <source>
        <strain evidence="2 3">NBRC 14495</strain>
    </source>
</reference>